<dbReference type="Proteomes" id="UP000276133">
    <property type="component" value="Unassembled WGS sequence"/>
</dbReference>
<sequence>MTARKKLAGYLTAQLLFSQRKNYCKFSVLNYDELKQDSKCATIKNKINVNFLFNIKLTIPYIEAINSISSNTGVLKSPFKKNPSVNATKRNIQIWEETQAVWNGAYSFVSAL</sequence>
<protein>
    <submittedName>
        <fullName evidence="1">Uncharacterized protein</fullName>
    </submittedName>
</protein>
<evidence type="ECO:0000313" key="1">
    <source>
        <dbReference type="EMBL" id="RNA01157.1"/>
    </source>
</evidence>
<reference evidence="1 2" key="1">
    <citation type="journal article" date="2018" name="Sci. Rep.">
        <title>Genomic signatures of local adaptation to the degree of environmental predictability in rotifers.</title>
        <authorList>
            <person name="Franch-Gras L."/>
            <person name="Hahn C."/>
            <person name="Garcia-Roger E.M."/>
            <person name="Carmona M.J."/>
            <person name="Serra M."/>
            <person name="Gomez A."/>
        </authorList>
    </citation>
    <scope>NUCLEOTIDE SEQUENCE [LARGE SCALE GENOMIC DNA]</scope>
    <source>
        <strain evidence="1">HYR1</strain>
    </source>
</reference>
<dbReference type="AlphaFoldDB" id="A0A3M7PPT7"/>
<keyword evidence="2" id="KW-1185">Reference proteome</keyword>
<comment type="caution">
    <text evidence="1">The sequence shown here is derived from an EMBL/GenBank/DDBJ whole genome shotgun (WGS) entry which is preliminary data.</text>
</comment>
<accession>A0A3M7PPT7</accession>
<name>A0A3M7PPT7_BRAPC</name>
<organism evidence="1 2">
    <name type="scientific">Brachionus plicatilis</name>
    <name type="common">Marine rotifer</name>
    <name type="synonym">Brachionus muelleri</name>
    <dbReference type="NCBI Taxonomy" id="10195"/>
    <lineage>
        <taxon>Eukaryota</taxon>
        <taxon>Metazoa</taxon>
        <taxon>Spiralia</taxon>
        <taxon>Gnathifera</taxon>
        <taxon>Rotifera</taxon>
        <taxon>Eurotatoria</taxon>
        <taxon>Monogononta</taxon>
        <taxon>Pseudotrocha</taxon>
        <taxon>Ploima</taxon>
        <taxon>Brachionidae</taxon>
        <taxon>Brachionus</taxon>
    </lineage>
</organism>
<dbReference type="EMBL" id="REGN01009442">
    <property type="protein sequence ID" value="RNA01157.1"/>
    <property type="molecule type" value="Genomic_DNA"/>
</dbReference>
<proteinExistence type="predicted"/>
<gene>
    <name evidence="1" type="ORF">BpHYR1_048770</name>
</gene>
<evidence type="ECO:0000313" key="2">
    <source>
        <dbReference type="Proteomes" id="UP000276133"/>
    </source>
</evidence>